<proteinExistence type="predicted"/>
<evidence type="ECO:0000313" key="1">
    <source>
        <dbReference type="Ensembl" id="ENSAPOP00000014107.1"/>
    </source>
</evidence>
<reference evidence="1" key="2">
    <citation type="submission" date="2025-09" db="UniProtKB">
        <authorList>
            <consortium name="Ensembl"/>
        </authorList>
    </citation>
    <scope>IDENTIFICATION</scope>
</reference>
<dbReference type="InParanoid" id="A0A3Q1FDX9"/>
<reference evidence="1" key="1">
    <citation type="submission" date="2025-08" db="UniProtKB">
        <authorList>
            <consortium name="Ensembl"/>
        </authorList>
    </citation>
    <scope>IDENTIFICATION</scope>
</reference>
<keyword evidence="2" id="KW-1185">Reference proteome</keyword>
<organism evidence="1 2">
    <name type="scientific">Acanthochromis polyacanthus</name>
    <name type="common">spiny chromis</name>
    <dbReference type="NCBI Taxonomy" id="80966"/>
    <lineage>
        <taxon>Eukaryota</taxon>
        <taxon>Metazoa</taxon>
        <taxon>Chordata</taxon>
        <taxon>Craniata</taxon>
        <taxon>Vertebrata</taxon>
        <taxon>Euteleostomi</taxon>
        <taxon>Actinopterygii</taxon>
        <taxon>Neopterygii</taxon>
        <taxon>Teleostei</taxon>
        <taxon>Neoteleostei</taxon>
        <taxon>Acanthomorphata</taxon>
        <taxon>Ovalentaria</taxon>
        <taxon>Pomacentridae</taxon>
        <taxon>Acanthochromis</taxon>
    </lineage>
</organism>
<accession>A0A3Q1FDX9</accession>
<dbReference type="Proteomes" id="UP000257200">
    <property type="component" value="Unplaced"/>
</dbReference>
<evidence type="ECO:0000313" key="2">
    <source>
        <dbReference type="Proteomes" id="UP000257200"/>
    </source>
</evidence>
<dbReference type="AlphaFoldDB" id="A0A3Q1FDX9"/>
<name>A0A3Q1FDX9_9TELE</name>
<dbReference type="Ensembl" id="ENSAPOT00000032691.1">
    <property type="protein sequence ID" value="ENSAPOP00000014107.1"/>
    <property type="gene ID" value="ENSAPOG00000016952.1"/>
</dbReference>
<sequence length="61" mass="7040">TFTQDKVKSDICSVVFILNSKRILRLPVFSFLWETGRNARPCHPSKASVKRYLIRGTKVCQ</sequence>
<protein>
    <submittedName>
        <fullName evidence="1">Uncharacterized protein</fullName>
    </submittedName>
</protein>